<proteinExistence type="predicted"/>
<evidence type="ECO:0000313" key="1">
    <source>
        <dbReference type="EMBL" id="CAI9170136.1"/>
    </source>
</evidence>
<keyword evidence="2" id="KW-1185">Reference proteome</keyword>
<name>A0ABN8ZAY0_RANTA</name>
<evidence type="ECO:0000313" key="2">
    <source>
        <dbReference type="Proteomes" id="UP001176941"/>
    </source>
</evidence>
<dbReference type="Proteomes" id="UP001176941">
    <property type="component" value="Chromosome 3"/>
</dbReference>
<protein>
    <submittedName>
        <fullName evidence="1">Uncharacterized protein</fullName>
    </submittedName>
</protein>
<accession>A0ABN8ZAY0</accession>
<organism evidence="1 2">
    <name type="scientific">Rangifer tarandus platyrhynchus</name>
    <name type="common">Svalbard reindeer</name>
    <dbReference type="NCBI Taxonomy" id="3082113"/>
    <lineage>
        <taxon>Eukaryota</taxon>
        <taxon>Metazoa</taxon>
        <taxon>Chordata</taxon>
        <taxon>Craniata</taxon>
        <taxon>Vertebrata</taxon>
        <taxon>Euteleostomi</taxon>
        <taxon>Mammalia</taxon>
        <taxon>Eutheria</taxon>
        <taxon>Laurasiatheria</taxon>
        <taxon>Artiodactyla</taxon>
        <taxon>Ruminantia</taxon>
        <taxon>Pecora</taxon>
        <taxon>Cervidae</taxon>
        <taxon>Odocoileinae</taxon>
        <taxon>Rangifer</taxon>
    </lineage>
</organism>
<gene>
    <name evidence="1" type="ORF">MRATA1EN1_LOCUS19098</name>
</gene>
<reference evidence="1" key="1">
    <citation type="submission" date="2023-04" db="EMBL/GenBank/DDBJ databases">
        <authorList>
            <consortium name="ELIXIR-Norway"/>
        </authorList>
    </citation>
    <scope>NUCLEOTIDE SEQUENCE [LARGE SCALE GENOMIC DNA]</scope>
</reference>
<sequence length="112" mass="12944">MSIESVMPSNHRILCPPLLLHPIFPSIRIFSNELALHIRWPQYRSFSFNISPSNEYSGLISFKTDSLILQSKGLSRVFSNTTVQKDQFFGVQPSLWSNSHIHTRLQKNHSFD</sequence>
<dbReference type="EMBL" id="OX459939">
    <property type="protein sequence ID" value="CAI9170136.1"/>
    <property type="molecule type" value="Genomic_DNA"/>
</dbReference>